<keyword evidence="2 5" id="KW-0238">DNA-binding</keyword>
<dbReference type="PANTHER" id="PTHR33164">
    <property type="entry name" value="TRANSCRIPTIONAL REGULATOR, MARR FAMILY"/>
    <property type="match status" value="1"/>
</dbReference>
<dbReference type="InterPro" id="IPR039422">
    <property type="entry name" value="MarR/SlyA-like"/>
</dbReference>
<dbReference type="OrthoDB" id="3694026at2"/>
<dbReference type="InterPro" id="IPR036390">
    <property type="entry name" value="WH_DNA-bd_sf"/>
</dbReference>
<dbReference type="PANTHER" id="PTHR33164:SF106">
    <property type="entry name" value="TRANSCRIPTIONAL REGULATORY PROTEIN"/>
    <property type="match status" value="1"/>
</dbReference>
<dbReference type="PRINTS" id="PR00598">
    <property type="entry name" value="HTHMARR"/>
</dbReference>
<gene>
    <name evidence="5" type="ORF">FB558_0756</name>
</gene>
<evidence type="ECO:0000313" key="6">
    <source>
        <dbReference type="Proteomes" id="UP000315677"/>
    </source>
</evidence>
<proteinExistence type="predicted"/>
<name>A0A543DXL2_9PSEU</name>
<sequence length="170" mass="18517">MADEIETRERRRWQAAEATWALWEVLRAADDAGHVLAQRLGLPDNDVRAMSLLVESEAPLGPVELGNRLGMRSASATELVDRLEGAGHVRRVRHPRDRRRVVVEVTESGRSAVLAELGPLLARFDRVAEELGAEGSATVVSYLRAIAGEQRAFGTRGSSGGRRDRAPGTS</sequence>
<dbReference type="GO" id="GO:0006950">
    <property type="term" value="P:response to stress"/>
    <property type="evidence" value="ECO:0007669"/>
    <property type="project" value="TreeGrafter"/>
</dbReference>
<dbReference type="RefSeq" id="WP_142048111.1">
    <property type="nucleotide sequence ID" value="NZ_VFPA01000001.1"/>
</dbReference>
<comment type="caution">
    <text evidence="5">The sequence shown here is derived from an EMBL/GenBank/DDBJ whole genome shotgun (WGS) entry which is preliminary data.</text>
</comment>
<organism evidence="5 6">
    <name type="scientific">Pseudonocardia kunmingensis</name>
    <dbReference type="NCBI Taxonomy" id="630975"/>
    <lineage>
        <taxon>Bacteria</taxon>
        <taxon>Bacillati</taxon>
        <taxon>Actinomycetota</taxon>
        <taxon>Actinomycetes</taxon>
        <taxon>Pseudonocardiales</taxon>
        <taxon>Pseudonocardiaceae</taxon>
        <taxon>Pseudonocardia</taxon>
    </lineage>
</organism>
<accession>A0A543DXL2</accession>
<dbReference type="EMBL" id="VFPA01000001">
    <property type="protein sequence ID" value="TQM13999.1"/>
    <property type="molecule type" value="Genomic_DNA"/>
</dbReference>
<keyword evidence="6" id="KW-1185">Reference proteome</keyword>
<dbReference type="AlphaFoldDB" id="A0A543DXL2"/>
<dbReference type="InterPro" id="IPR036388">
    <property type="entry name" value="WH-like_DNA-bd_sf"/>
</dbReference>
<dbReference type="PROSITE" id="PS01117">
    <property type="entry name" value="HTH_MARR_1"/>
    <property type="match status" value="1"/>
</dbReference>
<keyword evidence="3" id="KW-0804">Transcription</keyword>
<dbReference type="Proteomes" id="UP000315677">
    <property type="component" value="Unassembled WGS sequence"/>
</dbReference>
<dbReference type="GO" id="GO:0003700">
    <property type="term" value="F:DNA-binding transcription factor activity"/>
    <property type="evidence" value="ECO:0007669"/>
    <property type="project" value="InterPro"/>
</dbReference>
<evidence type="ECO:0000259" key="4">
    <source>
        <dbReference type="PROSITE" id="PS50995"/>
    </source>
</evidence>
<dbReference type="SUPFAM" id="SSF46785">
    <property type="entry name" value="Winged helix' DNA-binding domain"/>
    <property type="match status" value="1"/>
</dbReference>
<dbReference type="InterPro" id="IPR023187">
    <property type="entry name" value="Tscrpt_reg_MarR-type_CS"/>
</dbReference>
<dbReference type="Gene3D" id="1.10.10.10">
    <property type="entry name" value="Winged helix-like DNA-binding domain superfamily/Winged helix DNA-binding domain"/>
    <property type="match status" value="1"/>
</dbReference>
<dbReference type="SMART" id="SM00347">
    <property type="entry name" value="HTH_MARR"/>
    <property type="match status" value="1"/>
</dbReference>
<keyword evidence="1" id="KW-0805">Transcription regulation</keyword>
<dbReference type="Pfam" id="PF01047">
    <property type="entry name" value="MarR"/>
    <property type="match status" value="1"/>
</dbReference>
<evidence type="ECO:0000256" key="3">
    <source>
        <dbReference type="ARBA" id="ARBA00023163"/>
    </source>
</evidence>
<feature type="domain" description="HTH marR-type" evidence="4">
    <location>
        <begin position="15"/>
        <end position="148"/>
    </location>
</feature>
<dbReference type="InterPro" id="IPR000835">
    <property type="entry name" value="HTH_MarR-typ"/>
</dbReference>
<evidence type="ECO:0000256" key="2">
    <source>
        <dbReference type="ARBA" id="ARBA00023125"/>
    </source>
</evidence>
<protein>
    <submittedName>
        <fullName evidence="5">DNA-binding MarR family transcriptional regulator</fullName>
    </submittedName>
</protein>
<dbReference type="PROSITE" id="PS50995">
    <property type="entry name" value="HTH_MARR_2"/>
    <property type="match status" value="1"/>
</dbReference>
<reference evidence="5 6" key="1">
    <citation type="submission" date="2019-06" db="EMBL/GenBank/DDBJ databases">
        <title>Sequencing the genomes of 1000 actinobacteria strains.</title>
        <authorList>
            <person name="Klenk H.-P."/>
        </authorList>
    </citation>
    <scope>NUCLEOTIDE SEQUENCE [LARGE SCALE GENOMIC DNA]</scope>
    <source>
        <strain evidence="5 6">DSM 45301</strain>
    </source>
</reference>
<evidence type="ECO:0000313" key="5">
    <source>
        <dbReference type="EMBL" id="TQM13999.1"/>
    </source>
</evidence>
<dbReference type="GO" id="GO:0003677">
    <property type="term" value="F:DNA binding"/>
    <property type="evidence" value="ECO:0007669"/>
    <property type="project" value="UniProtKB-KW"/>
</dbReference>
<evidence type="ECO:0000256" key="1">
    <source>
        <dbReference type="ARBA" id="ARBA00023015"/>
    </source>
</evidence>